<accession>A0A1R2ALX4</accession>
<name>A0A1R2ALX4_9CILI</name>
<sequence length="242" mass="27962">MKAFIHRAIVTKKEKIDSLLKLQRGTFNKRSPKELDNIFKVDLFNLNTTKDLILPESSLDRMSLSSQEFLVNALTKYNSTFPIEESMNRNFDGFKGNEQTMHSLVEYYLRSLIMCTYEEGVTITSGETIYMDNGLVKGTHDFVINKGNLPILTLRLAKRSKQAKITPIEQGFVSNIFEMYTQYWKTPIWPHYGCVSDLNSWIFLKYDGEHIFRTTKIYKLALHNTSILSLAVKILNIIDAKV</sequence>
<evidence type="ECO:0000313" key="1">
    <source>
        <dbReference type="EMBL" id="OMJ65410.1"/>
    </source>
</evidence>
<dbReference type="Proteomes" id="UP000187209">
    <property type="component" value="Unassembled WGS sequence"/>
</dbReference>
<comment type="caution">
    <text evidence="1">The sequence shown here is derived from an EMBL/GenBank/DDBJ whole genome shotgun (WGS) entry which is preliminary data.</text>
</comment>
<keyword evidence="2" id="KW-1185">Reference proteome</keyword>
<evidence type="ECO:0000313" key="2">
    <source>
        <dbReference type="Proteomes" id="UP000187209"/>
    </source>
</evidence>
<organism evidence="1 2">
    <name type="scientific">Stentor coeruleus</name>
    <dbReference type="NCBI Taxonomy" id="5963"/>
    <lineage>
        <taxon>Eukaryota</taxon>
        <taxon>Sar</taxon>
        <taxon>Alveolata</taxon>
        <taxon>Ciliophora</taxon>
        <taxon>Postciliodesmatophora</taxon>
        <taxon>Heterotrichea</taxon>
        <taxon>Heterotrichida</taxon>
        <taxon>Stentoridae</taxon>
        <taxon>Stentor</taxon>
    </lineage>
</organism>
<gene>
    <name evidence="1" type="ORF">SteCoe_38278</name>
</gene>
<reference evidence="1 2" key="1">
    <citation type="submission" date="2016-11" db="EMBL/GenBank/DDBJ databases">
        <title>The macronuclear genome of Stentor coeruleus: a giant cell with tiny introns.</title>
        <authorList>
            <person name="Slabodnick M."/>
            <person name="Ruby J.G."/>
            <person name="Reiff S.B."/>
            <person name="Swart E.C."/>
            <person name="Gosai S."/>
            <person name="Prabakaran S."/>
            <person name="Witkowska E."/>
            <person name="Larue G.E."/>
            <person name="Fisher S."/>
            <person name="Freeman R.M."/>
            <person name="Gunawardena J."/>
            <person name="Chu W."/>
            <person name="Stover N.A."/>
            <person name="Gregory B.D."/>
            <person name="Nowacki M."/>
            <person name="Derisi J."/>
            <person name="Roy S.W."/>
            <person name="Marshall W.F."/>
            <person name="Sood P."/>
        </authorList>
    </citation>
    <scope>NUCLEOTIDE SEQUENCE [LARGE SCALE GENOMIC DNA]</scope>
    <source>
        <strain evidence="1">WM001</strain>
    </source>
</reference>
<protein>
    <submittedName>
        <fullName evidence="1">Uncharacterized protein</fullName>
    </submittedName>
</protein>
<dbReference type="EMBL" id="MPUH01002158">
    <property type="protein sequence ID" value="OMJ65410.1"/>
    <property type="molecule type" value="Genomic_DNA"/>
</dbReference>
<proteinExistence type="predicted"/>
<dbReference type="AlphaFoldDB" id="A0A1R2ALX4"/>
<dbReference type="OrthoDB" id="319031at2759"/>